<dbReference type="Pfam" id="PF03732">
    <property type="entry name" value="Retrotrans_gag"/>
    <property type="match status" value="1"/>
</dbReference>
<dbReference type="PROSITE" id="PS50158">
    <property type="entry name" value="ZF_CCHC"/>
    <property type="match status" value="1"/>
</dbReference>
<evidence type="ECO:0000256" key="2">
    <source>
        <dbReference type="SAM" id="MobiDB-lite"/>
    </source>
</evidence>
<feature type="region of interest" description="Disordered" evidence="2">
    <location>
        <begin position="254"/>
        <end position="292"/>
    </location>
</feature>
<accession>A0AAV7C5K8</accession>
<dbReference type="InterPro" id="IPR005162">
    <property type="entry name" value="Retrotrans_gag_dom"/>
</dbReference>
<dbReference type="PANTHER" id="PTHR15503">
    <property type="entry name" value="LDOC1 RELATED"/>
    <property type="match status" value="1"/>
</dbReference>
<keyword evidence="1" id="KW-0479">Metal-binding</keyword>
<dbReference type="InterPro" id="IPR001878">
    <property type="entry name" value="Znf_CCHC"/>
</dbReference>
<dbReference type="EMBL" id="WNYA01000003">
    <property type="protein sequence ID" value="KAG8580255.1"/>
    <property type="molecule type" value="Genomic_DNA"/>
</dbReference>
<dbReference type="GO" id="GO:0003676">
    <property type="term" value="F:nucleic acid binding"/>
    <property type="evidence" value="ECO:0007669"/>
    <property type="project" value="InterPro"/>
</dbReference>
<organism evidence="4 5">
    <name type="scientific">Engystomops pustulosus</name>
    <name type="common">Tungara frog</name>
    <name type="synonym">Physalaemus pustulosus</name>
    <dbReference type="NCBI Taxonomy" id="76066"/>
    <lineage>
        <taxon>Eukaryota</taxon>
        <taxon>Metazoa</taxon>
        <taxon>Chordata</taxon>
        <taxon>Craniata</taxon>
        <taxon>Vertebrata</taxon>
        <taxon>Euteleostomi</taxon>
        <taxon>Amphibia</taxon>
        <taxon>Batrachia</taxon>
        <taxon>Anura</taxon>
        <taxon>Neobatrachia</taxon>
        <taxon>Hyloidea</taxon>
        <taxon>Leptodactylidae</taxon>
        <taxon>Leiuperinae</taxon>
        <taxon>Engystomops</taxon>
    </lineage>
</organism>
<dbReference type="AlphaFoldDB" id="A0AAV7C5K8"/>
<feature type="domain" description="CCHC-type" evidence="3">
    <location>
        <begin position="306"/>
        <end position="321"/>
    </location>
</feature>
<dbReference type="Pfam" id="PF00098">
    <property type="entry name" value="zf-CCHC"/>
    <property type="match status" value="1"/>
</dbReference>
<keyword evidence="1" id="KW-0863">Zinc-finger</keyword>
<evidence type="ECO:0000313" key="4">
    <source>
        <dbReference type="EMBL" id="KAG8580255.1"/>
    </source>
</evidence>
<dbReference type="SMART" id="SM00343">
    <property type="entry name" value="ZnF_C2HC"/>
    <property type="match status" value="1"/>
</dbReference>
<evidence type="ECO:0000313" key="5">
    <source>
        <dbReference type="Proteomes" id="UP000824782"/>
    </source>
</evidence>
<sequence length="332" mass="37793">MDKIRYRTSFEVDLSRYTHTQSPRKLPENSQPKKYTVAVMDSRTTLTNIVEQMQQINTMVQEVAVRLHEQETAPRQFTMASPAPPEPPVQLPDKFSGDRKRFCAFREGCKLFFRLRPRSSGDEVQKVGIVMSLLQGSPQEWAFSLPPSSPELQTVDGFFQALGLLYEDPDSAANAERHLTGLRQGRRPVEEYCSEFRQWSGPSTWNDSALRFQFRVGLNDRLKDLLVAYPTPSSLEDSMTLAIRVDRRLRDRLKERGTSDAFRPSPIRVTNPSPSPPAIPPSEEPMQVDSTDAKTRRAYRVLNNLCFYCGKAGHRVRQCPSLPGPPPENFYA</sequence>
<dbReference type="PANTHER" id="PTHR15503:SF22">
    <property type="entry name" value="TRANSPOSON TY3-I GAG POLYPROTEIN"/>
    <property type="match status" value="1"/>
</dbReference>
<reference evidence="4" key="1">
    <citation type="thesis" date="2020" institute="ProQuest LLC" country="789 East Eisenhower Parkway, Ann Arbor, MI, USA">
        <title>Comparative Genomics and Chromosome Evolution.</title>
        <authorList>
            <person name="Mudd A.B."/>
        </authorList>
    </citation>
    <scope>NUCLEOTIDE SEQUENCE</scope>
    <source>
        <strain evidence="4">237g6f4</strain>
        <tissue evidence="4">Blood</tissue>
    </source>
</reference>
<dbReference type="InterPro" id="IPR036875">
    <property type="entry name" value="Znf_CCHC_sf"/>
</dbReference>
<dbReference type="Proteomes" id="UP000824782">
    <property type="component" value="Unassembled WGS sequence"/>
</dbReference>
<evidence type="ECO:0000256" key="1">
    <source>
        <dbReference type="PROSITE-ProRule" id="PRU00047"/>
    </source>
</evidence>
<feature type="compositionally biased region" description="Pro residues" evidence="2">
    <location>
        <begin position="273"/>
        <end position="283"/>
    </location>
</feature>
<keyword evidence="5" id="KW-1185">Reference proteome</keyword>
<protein>
    <recommendedName>
        <fullName evidence="3">CCHC-type domain-containing protein</fullName>
    </recommendedName>
</protein>
<dbReference type="SUPFAM" id="SSF57756">
    <property type="entry name" value="Retrovirus zinc finger-like domains"/>
    <property type="match status" value="1"/>
</dbReference>
<dbReference type="GO" id="GO:0008270">
    <property type="term" value="F:zinc ion binding"/>
    <property type="evidence" value="ECO:0007669"/>
    <property type="project" value="UniProtKB-KW"/>
</dbReference>
<name>A0AAV7C5K8_ENGPU</name>
<gene>
    <name evidence="4" type="ORF">GDO81_007209</name>
</gene>
<dbReference type="Gene3D" id="4.10.60.10">
    <property type="entry name" value="Zinc finger, CCHC-type"/>
    <property type="match status" value="1"/>
</dbReference>
<comment type="caution">
    <text evidence="4">The sequence shown here is derived from an EMBL/GenBank/DDBJ whole genome shotgun (WGS) entry which is preliminary data.</text>
</comment>
<dbReference type="InterPro" id="IPR032567">
    <property type="entry name" value="RTL1-rel"/>
</dbReference>
<evidence type="ECO:0000259" key="3">
    <source>
        <dbReference type="PROSITE" id="PS50158"/>
    </source>
</evidence>
<keyword evidence="1" id="KW-0862">Zinc</keyword>
<proteinExistence type="predicted"/>